<comment type="similarity">
    <text evidence="2">Belongs to the NOP14 family.</text>
</comment>
<feature type="non-terminal residue" evidence="7">
    <location>
        <position position="1"/>
    </location>
</feature>
<dbReference type="GO" id="GO:0030490">
    <property type="term" value="P:maturation of SSU-rRNA"/>
    <property type="evidence" value="ECO:0007669"/>
    <property type="project" value="TreeGrafter"/>
</dbReference>
<dbReference type="Proteomes" id="UP001497623">
    <property type="component" value="Unassembled WGS sequence"/>
</dbReference>
<sequence length="334" mass="37806">IASYSSIGTMHVPTEEKPDGFCYQKETMLFLKLSGLLFPATDFVHPVMTPVVTFLSHLLGHAKITSKREANAALFTAGLLYEYVSQSNRFVPELSNVLNGLLFLAVPGKDKRNLPHTPPFKPVGPTTTLLTVTEPVAEFQDFKLTLSSLNEEDNDDMSESHKVKVIKESLQLIRKLCKCWSDLPSVRSIMAPTKTLIDKLPLDKYPVSIKDEVETLRCAIAELRTEGSPLVKKEGRVKALKMYEPAIERIIEGVKKRHGTKEFQEKQKLVHKLKRERKGAAREIKRDTAFLARKQLEERLKGDAERKRKMNVIMGGLAHQEGDWNKMKRQKNSG</sequence>
<dbReference type="EMBL" id="CAXKWB010042553">
    <property type="protein sequence ID" value="CAL4158068.1"/>
    <property type="molecule type" value="Genomic_DNA"/>
</dbReference>
<proteinExistence type="inferred from homology"/>
<evidence type="ECO:0000256" key="2">
    <source>
        <dbReference type="ARBA" id="ARBA00007466"/>
    </source>
</evidence>
<evidence type="ECO:0000256" key="1">
    <source>
        <dbReference type="ARBA" id="ARBA00004604"/>
    </source>
</evidence>
<name>A0AAV2S1I4_MEGNR</name>
<organism evidence="7 8">
    <name type="scientific">Meganyctiphanes norvegica</name>
    <name type="common">Northern krill</name>
    <name type="synonym">Thysanopoda norvegica</name>
    <dbReference type="NCBI Taxonomy" id="48144"/>
    <lineage>
        <taxon>Eukaryota</taxon>
        <taxon>Metazoa</taxon>
        <taxon>Ecdysozoa</taxon>
        <taxon>Arthropoda</taxon>
        <taxon>Crustacea</taxon>
        <taxon>Multicrustacea</taxon>
        <taxon>Malacostraca</taxon>
        <taxon>Eumalacostraca</taxon>
        <taxon>Eucarida</taxon>
        <taxon>Euphausiacea</taxon>
        <taxon>Euphausiidae</taxon>
        <taxon>Meganyctiphanes</taxon>
    </lineage>
</organism>
<comment type="subcellular location">
    <subcellularLocation>
        <location evidence="1">Nucleus</location>
        <location evidence="1">Nucleolus</location>
    </subcellularLocation>
</comment>
<dbReference type="InterPro" id="IPR007276">
    <property type="entry name" value="Nop14"/>
</dbReference>
<gene>
    <name evidence="7" type="ORF">MNOR_LOCUS32031</name>
</gene>
<protein>
    <submittedName>
        <fullName evidence="7">Uncharacterized protein</fullName>
    </submittedName>
</protein>
<evidence type="ECO:0000256" key="3">
    <source>
        <dbReference type="ARBA" id="ARBA00022517"/>
    </source>
</evidence>
<evidence type="ECO:0000313" key="8">
    <source>
        <dbReference type="Proteomes" id="UP001497623"/>
    </source>
</evidence>
<evidence type="ECO:0000256" key="6">
    <source>
        <dbReference type="ARBA" id="ARBA00024695"/>
    </source>
</evidence>
<keyword evidence="3" id="KW-0690">Ribosome biogenesis</keyword>
<reference evidence="7 8" key="1">
    <citation type="submission" date="2024-05" db="EMBL/GenBank/DDBJ databases">
        <authorList>
            <person name="Wallberg A."/>
        </authorList>
    </citation>
    <scope>NUCLEOTIDE SEQUENCE [LARGE SCALE GENOMIC DNA]</scope>
</reference>
<dbReference type="Pfam" id="PF04147">
    <property type="entry name" value="Nop14"/>
    <property type="match status" value="1"/>
</dbReference>
<dbReference type="PANTHER" id="PTHR23183">
    <property type="entry name" value="NOP14"/>
    <property type="match status" value="1"/>
</dbReference>
<evidence type="ECO:0000256" key="4">
    <source>
        <dbReference type="ARBA" id="ARBA00022552"/>
    </source>
</evidence>
<dbReference type="GO" id="GO:0030692">
    <property type="term" value="C:Noc4p-Nop14p complex"/>
    <property type="evidence" value="ECO:0007669"/>
    <property type="project" value="TreeGrafter"/>
</dbReference>
<comment type="function">
    <text evidence="6">Involved in nucleolar processing of pre-18S ribosomal RNA. Has a role in the nuclear export of 40S pre-ribosomal subunit to the cytoplasm.</text>
</comment>
<keyword evidence="8" id="KW-1185">Reference proteome</keyword>
<comment type="caution">
    <text evidence="7">The sequence shown here is derived from an EMBL/GenBank/DDBJ whole genome shotgun (WGS) entry which is preliminary data.</text>
</comment>
<evidence type="ECO:0000313" key="7">
    <source>
        <dbReference type="EMBL" id="CAL4158068.1"/>
    </source>
</evidence>
<dbReference type="PANTHER" id="PTHR23183:SF0">
    <property type="entry name" value="NUCLEOLAR PROTEIN 14"/>
    <property type="match status" value="1"/>
</dbReference>
<keyword evidence="4" id="KW-0698">rRNA processing</keyword>
<keyword evidence="5" id="KW-0539">Nucleus</keyword>
<evidence type="ECO:0000256" key="5">
    <source>
        <dbReference type="ARBA" id="ARBA00023242"/>
    </source>
</evidence>
<dbReference type="GO" id="GO:0032040">
    <property type="term" value="C:small-subunit processome"/>
    <property type="evidence" value="ECO:0007669"/>
    <property type="project" value="InterPro"/>
</dbReference>
<accession>A0AAV2S1I4</accession>
<dbReference type="AlphaFoldDB" id="A0AAV2S1I4"/>
<feature type="non-terminal residue" evidence="7">
    <location>
        <position position="334"/>
    </location>
</feature>